<sequence length="397" mass="44387">MSGWLQDDGAAIRDAVSTAFSDIVNALGAGPTHRHRVSNIDIRIVVTGTRGKSTATEWLHDIFHRRGYDTFAKVTGTRPVSLYNGQSHDIDRSDQVRLYENERELRRFGDVDVAIAENQGIRQYTTRLVNESYFDPHVVFLTNIREDHLDTLGHDRVQIARSLARAVPSGAVVVNGESDPALRSYLEAELRRRDAPVRHVSVPSASEWIPGAELVYGVDEVLRATDTDPLDPESIRRRLDDLVPHWRVLPGGRAYNAADVNDVQSTEIVRRALVGDGGQPIEPLLFLRPDRRGRTASFFRYLTRLVEADLAERVFVGGGGSDAFAEKADFPVETYDVGSDPPEAVLDRALEADRPLVVMGNTVHEFMRDLDTCITERTMTRRPPASRSERQLIEEGL</sequence>
<dbReference type="GO" id="GO:0005524">
    <property type="term" value="F:ATP binding"/>
    <property type="evidence" value="ECO:0007669"/>
    <property type="project" value="InterPro"/>
</dbReference>
<dbReference type="SUPFAM" id="SSF53623">
    <property type="entry name" value="MurD-like peptide ligases, catalytic domain"/>
    <property type="match status" value="1"/>
</dbReference>
<dbReference type="InterPro" id="IPR013221">
    <property type="entry name" value="Mur_ligase_cen"/>
</dbReference>
<accession>A0A6B0SXC3</accession>
<dbReference type="PANTHER" id="PTHR43445:SF1">
    <property type="entry name" value="PGA SYNTHASE CAPB"/>
    <property type="match status" value="1"/>
</dbReference>
<protein>
    <submittedName>
        <fullName evidence="2">Mur ligase</fullName>
    </submittedName>
</protein>
<reference evidence="2 3" key="1">
    <citation type="submission" date="2019-12" db="EMBL/GenBank/DDBJ databases">
        <title>Isolation and characterization of three novel carbon monoxide-oxidizing members of Halobacteria from salione crusts and soils.</title>
        <authorList>
            <person name="Myers M.R."/>
            <person name="King G.M."/>
        </authorList>
    </citation>
    <scope>NUCLEOTIDE SEQUENCE [LARGE SCALE GENOMIC DNA]</scope>
    <source>
        <strain evidence="2 3">WSH3</strain>
    </source>
</reference>
<dbReference type="Pfam" id="PF08245">
    <property type="entry name" value="Mur_ligase_M"/>
    <property type="match status" value="1"/>
</dbReference>
<keyword evidence="3" id="KW-1185">Reference proteome</keyword>
<dbReference type="OrthoDB" id="192097at2157"/>
<dbReference type="Gene3D" id="3.40.1190.10">
    <property type="entry name" value="Mur-like, catalytic domain"/>
    <property type="match status" value="1"/>
</dbReference>
<evidence type="ECO:0000313" key="2">
    <source>
        <dbReference type="EMBL" id="MXR50358.1"/>
    </source>
</evidence>
<feature type="domain" description="Mur ligase central" evidence="1">
    <location>
        <begin position="46"/>
        <end position="199"/>
    </location>
</feature>
<dbReference type="RefSeq" id="WP_159762495.1">
    <property type="nucleotide sequence ID" value="NZ_WUUT01000001.1"/>
</dbReference>
<evidence type="ECO:0000313" key="3">
    <source>
        <dbReference type="Proteomes" id="UP000466535"/>
    </source>
</evidence>
<dbReference type="Proteomes" id="UP000466535">
    <property type="component" value="Unassembled WGS sequence"/>
</dbReference>
<dbReference type="AlphaFoldDB" id="A0A6B0SXC3"/>
<dbReference type="GO" id="GO:0016881">
    <property type="term" value="F:acid-amino acid ligase activity"/>
    <property type="evidence" value="ECO:0007669"/>
    <property type="project" value="InterPro"/>
</dbReference>
<dbReference type="EMBL" id="WUUT01000001">
    <property type="protein sequence ID" value="MXR50358.1"/>
    <property type="molecule type" value="Genomic_DNA"/>
</dbReference>
<gene>
    <name evidence="2" type="ORF">GRX03_01885</name>
</gene>
<dbReference type="InterPro" id="IPR036565">
    <property type="entry name" value="Mur-like_cat_sf"/>
</dbReference>
<evidence type="ECO:0000259" key="1">
    <source>
        <dbReference type="Pfam" id="PF08245"/>
    </source>
</evidence>
<comment type="caution">
    <text evidence="2">The sequence shown here is derived from an EMBL/GenBank/DDBJ whole genome shotgun (WGS) entry which is preliminary data.</text>
</comment>
<proteinExistence type="predicted"/>
<dbReference type="PANTHER" id="PTHR43445">
    <property type="entry name" value="UDP-N-ACETYLMURAMATE--L-ALANINE LIGASE-RELATED"/>
    <property type="match status" value="1"/>
</dbReference>
<name>A0A6B0SXC3_9EURY</name>
<keyword evidence="2" id="KW-0436">Ligase</keyword>
<dbReference type="InterPro" id="IPR050061">
    <property type="entry name" value="MurCDEF_pg_biosynth"/>
</dbReference>
<organism evidence="2 3">
    <name type="scientific">Halovenus carboxidivorans</name>
    <dbReference type="NCBI Taxonomy" id="2692199"/>
    <lineage>
        <taxon>Archaea</taxon>
        <taxon>Methanobacteriati</taxon>
        <taxon>Methanobacteriota</taxon>
        <taxon>Stenosarchaea group</taxon>
        <taxon>Halobacteria</taxon>
        <taxon>Halobacteriales</taxon>
        <taxon>Haloarculaceae</taxon>
        <taxon>Halovenus</taxon>
    </lineage>
</organism>